<dbReference type="InterPro" id="IPR000084">
    <property type="entry name" value="PE-PGRS_N"/>
</dbReference>
<dbReference type="InterPro" id="IPR038332">
    <property type="entry name" value="PPE_sf"/>
</dbReference>
<proteinExistence type="predicted"/>
<evidence type="ECO:0000313" key="3">
    <source>
        <dbReference type="EMBL" id="EUA85517.1"/>
    </source>
</evidence>
<dbReference type="Proteomes" id="UP000020681">
    <property type="component" value="Unassembled WGS sequence"/>
</dbReference>
<gene>
    <name evidence="3" type="ORF">I551_7963</name>
</gene>
<sequence length="217" mass="20230">MTFLNVLPEMVAAAAADLTNIGSSMTAANAMAAASTTTVLAPGADEVSVAIAGLLRLHGQQYQQFGAHLSEFHARFTQMLSAGANEYSQAEAANATFTASSLQTLPLDVLNAVNAPFQALTDRPLIGNGVAGAPGTGQNGGAGGWLIGNGGAGGSGTPPGLGSAGGTGGTGGAAGLIGNGGAGGAGGASTSGVGGAGGAGGRADGSSEPAAPVVPAG</sequence>
<comment type="caution">
    <text evidence="3">The sequence shown here is derived from an EMBL/GenBank/DDBJ whole genome shotgun (WGS) entry which is preliminary data.</text>
</comment>
<dbReference type="Gene3D" id="1.10.287.850">
    <property type="entry name" value="HP0062-like domain"/>
    <property type="match status" value="1"/>
</dbReference>
<keyword evidence="4" id="KW-1185">Reference proteome</keyword>
<accession>A0ABN0QLQ9</accession>
<evidence type="ECO:0000256" key="1">
    <source>
        <dbReference type="SAM" id="MobiDB-lite"/>
    </source>
</evidence>
<dbReference type="Pfam" id="PF21526">
    <property type="entry name" value="PGRS"/>
    <property type="match status" value="1"/>
</dbReference>
<dbReference type="InterPro" id="IPR048996">
    <property type="entry name" value="PGRS_rpt"/>
</dbReference>
<dbReference type="SUPFAM" id="SSF140459">
    <property type="entry name" value="PE/PPE dimer-like"/>
    <property type="match status" value="1"/>
</dbReference>
<organism evidence="3 4">
    <name type="scientific">Mycobacterium ulcerans str. Harvey</name>
    <dbReference type="NCBI Taxonomy" id="1299332"/>
    <lineage>
        <taxon>Bacteria</taxon>
        <taxon>Bacillati</taxon>
        <taxon>Actinomycetota</taxon>
        <taxon>Actinomycetes</taxon>
        <taxon>Mycobacteriales</taxon>
        <taxon>Mycobacteriaceae</taxon>
        <taxon>Mycobacterium</taxon>
        <taxon>Mycobacterium ulcerans group</taxon>
    </lineage>
</organism>
<dbReference type="Pfam" id="PF00934">
    <property type="entry name" value="PE"/>
    <property type="match status" value="1"/>
</dbReference>
<evidence type="ECO:0000313" key="4">
    <source>
        <dbReference type="Proteomes" id="UP000020681"/>
    </source>
</evidence>
<feature type="region of interest" description="Disordered" evidence="1">
    <location>
        <begin position="141"/>
        <end position="217"/>
    </location>
</feature>
<feature type="domain" description="PE" evidence="2">
    <location>
        <begin position="4"/>
        <end position="94"/>
    </location>
</feature>
<evidence type="ECO:0000259" key="2">
    <source>
        <dbReference type="Pfam" id="PF00934"/>
    </source>
</evidence>
<dbReference type="EMBL" id="JAOL01000190">
    <property type="protein sequence ID" value="EUA85517.1"/>
    <property type="molecule type" value="Genomic_DNA"/>
</dbReference>
<protein>
    <submittedName>
        <fullName evidence="3">PE family protein</fullName>
    </submittedName>
</protein>
<reference evidence="3 4" key="1">
    <citation type="submission" date="2014-01" db="EMBL/GenBank/DDBJ databases">
        <authorList>
            <person name="Dobos K."/>
            <person name="Lenaerts A."/>
            <person name="Ordway D."/>
            <person name="DeGroote M.A."/>
            <person name="Parker T."/>
            <person name="Sizemore C."/>
            <person name="Tallon L.J."/>
            <person name="Sadzewicz L.K."/>
            <person name="Sengamalay N."/>
            <person name="Fraser C.M."/>
            <person name="Hine E."/>
            <person name="Shefchek K.A."/>
            <person name="Das S.P."/>
            <person name="Tettelin H."/>
        </authorList>
    </citation>
    <scope>NUCLEOTIDE SEQUENCE [LARGE SCALE GENOMIC DNA]</scope>
    <source>
        <strain evidence="3 4">Harvey</strain>
    </source>
</reference>
<feature type="compositionally biased region" description="Gly residues" evidence="1">
    <location>
        <begin position="141"/>
        <end position="203"/>
    </location>
</feature>
<name>A0ABN0QLQ9_MYCUL</name>